<evidence type="ECO:0000313" key="4">
    <source>
        <dbReference type="Proteomes" id="UP000182190"/>
    </source>
</evidence>
<dbReference type="GO" id="GO:0010411">
    <property type="term" value="P:xyloglucan metabolic process"/>
    <property type="evidence" value="ECO:0007669"/>
    <property type="project" value="TreeGrafter"/>
</dbReference>
<keyword evidence="4" id="KW-1185">Reference proteome</keyword>
<accession>A0A7Z9BRD7</accession>
<gene>
    <name evidence="3" type="ORF">PL9631_520114</name>
</gene>
<dbReference type="EMBL" id="CZCS02000193">
    <property type="protein sequence ID" value="VXD20731.1"/>
    <property type="molecule type" value="Genomic_DNA"/>
</dbReference>
<protein>
    <submittedName>
        <fullName evidence="3">Uncharacterized protein</fullName>
    </submittedName>
</protein>
<reference evidence="3" key="1">
    <citation type="submission" date="2019-10" db="EMBL/GenBank/DDBJ databases">
        <authorList>
            <consortium name="Genoscope - CEA"/>
            <person name="William W."/>
        </authorList>
    </citation>
    <scope>NUCLEOTIDE SEQUENCE [LARGE SCALE GENOMIC DNA]</scope>
    <source>
        <strain evidence="3">BBR_PRJEB10994</strain>
    </source>
</reference>
<dbReference type="OrthoDB" id="9757947at2"/>
<sequence>MKTLKNLAILILTLSLISCSSPQPKVETQPNAVATSTPKISTTEPPTVTLTPATDWQTENHIHGIAIDPNNPNILYIGTHHGLIQYSKDKKWSWVGKDRSDYMGFAAHPTDSNRLYSSGHPHTGGNLGFRVTEDYGETWKVLSKSGVDFHALAISSSNPNLIYGWATSGEQGFLVSKDGGKNWESITPVGLGNAVFSLTVNPENSEQIFATTQGGLYESKNGGKNWELIPGTDTSLITGLALIPENNKMLMVGYRLLESDPGIYKSSDSGKTWEKFGTGTEGVILYLATHPKNPQIIYGVNEQNAVFHSSDGGKIWHSL</sequence>
<feature type="chain" id="PRO_5030772584" evidence="2">
    <location>
        <begin position="21"/>
        <end position="319"/>
    </location>
</feature>
<dbReference type="Gene3D" id="2.130.10.10">
    <property type="entry name" value="YVTN repeat-like/Quinoprotein amine dehydrogenase"/>
    <property type="match status" value="2"/>
</dbReference>
<dbReference type="Proteomes" id="UP000182190">
    <property type="component" value="Unassembled WGS sequence"/>
</dbReference>
<evidence type="ECO:0000313" key="3">
    <source>
        <dbReference type="EMBL" id="VXD20731.1"/>
    </source>
</evidence>
<feature type="region of interest" description="Disordered" evidence="1">
    <location>
        <begin position="25"/>
        <end position="44"/>
    </location>
</feature>
<dbReference type="PROSITE" id="PS51257">
    <property type="entry name" value="PROKAR_LIPOPROTEIN"/>
    <property type="match status" value="1"/>
</dbReference>
<dbReference type="CDD" id="cd15482">
    <property type="entry name" value="Sialidase_non-viral"/>
    <property type="match status" value="1"/>
</dbReference>
<dbReference type="InterPro" id="IPR015943">
    <property type="entry name" value="WD40/YVTN_repeat-like_dom_sf"/>
</dbReference>
<dbReference type="RefSeq" id="WP_083619100.1">
    <property type="nucleotide sequence ID" value="NZ_LR735009.1"/>
</dbReference>
<keyword evidence="2" id="KW-0732">Signal</keyword>
<dbReference type="SUPFAM" id="SSF110296">
    <property type="entry name" value="Oligoxyloglucan reducing end-specific cellobiohydrolase"/>
    <property type="match status" value="1"/>
</dbReference>
<organism evidence="3 4">
    <name type="scientific">Planktothrix paucivesiculata PCC 9631</name>
    <dbReference type="NCBI Taxonomy" id="671071"/>
    <lineage>
        <taxon>Bacteria</taxon>
        <taxon>Bacillati</taxon>
        <taxon>Cyanobacteriota</taxon>
        <taxon>Cyanophyceae</taxon>
        <taxon>Oscillatoriophycideae</taxon>
        <taxon>Oscillatoriales</taxon>
        <taxon>Microcoleaceae</taxon>
        <taxon>Planktothrix</taxon>
    </lineage>
</organism>
<dbReference type="AlphaFoldDB" id="A0A7Z9BRD7"/>
<dbReference type="PANTHER" id="PTHR43739:SF5">
    <property type="entry name" value="EXO-ALPHA-SIALIDASE"/>
    <property type="match status" value="1"/>
</dbReference>
<dbReference type="InterPro" id="IPR052025">
    <property type="entry name" value="Xyloglucanase_GH74"/>
</dbReference>
<evidence type="ECO:0000256" key="2">
    <source>
        <dbReference type="SAM" id="SignalP"/>
    </source>
</evidence>
<dbReference type="InterPro" id="IPR054817">
    <property type="entry name" value="Glycosyl_F510_1955-like"/>
</dbReference>
<dbReference type="NCBIfam" id="NF045728">
    <property type="entry name" value="glycosyl_F510_1955"/>
    <property type="match status" value="1"/>
</dbReference>
<name>A0A7Z9BRD7_9CYAN</name>
<evidence type="ECO:0000256" key="1">
    <source>
        <dbReference type="SAM" id="MobiDB-lite"/>
    </source>
</evidence>
<dbReference type="PANTHER" id="PTHR43739">
    <property type="entry name" value="XYLOGLUCANASE (EUROFUNG)"/>
    <property type="match status" value="1"/>
</dbReference>
<feature type="signal peptide" evidence="2">
    <location>
        <begin position="1"/>
        <end position="20"/>
    </location>
</feature>
<comment type="caution">
    <text evidence="3">The sequence shown here is derived from an EMBL/GenBank/DDBJ whole genome shotgun (WGS) entry which is preliminary data.</text>
</comment>
<proteinExistence type="predicted"/>